<evidence type="ECO:0000256" key="3">
    <source>
        <dbReference type="ARBA" id="ARBA00022737"/>
    </source>
</evidence>
<protein>
    <submittedName>
        <fullName evidence="6">Uncharacterized protein</fullName>
    </submittedName>
</protein>
<dbReference type="Proteomes" id="UP001189429">
    <property type="component" value="Unassembled WGS sequence"/>
</dbReference>
<dbReference type="Pfam" id="PF13516">
    <property type="entry name" value="LRR_6"/>
    <property type="match status" value="3"/>
</dbReference>
<keyword evidence="5" id="KW-1133">Transmembrane helix</keyword>
<feature type="transmembrane region" description="Helical" evidence="5">
    <location>
        <begin position="551"/>
        <end position="571"/>
    </location>
</feature>
<keyword evidence="2" id="KW-0433">Leucine-rich repeat</keyword>
<dbReference type="EMBL" id="CAUYUJ010016560">
    <property type="protein sequence ID" value="CAK0866677.1"/>
    <property type="molecule type" value="Genomic_DNA"/>
</dbReference>
<keyword evidence="5" id="KW-0812">Transmembrane</keyword>
<dbReference type="PANTHER" id="PTHR24113">
    <property type="entry name" value="RAN GTPASE-ACTIVATING PROTEIN 1"/>
    <property type="match status" value="1"/>
</dbReference>
<keyword evidence="1" id="KW-0343">GTPase activation</keyword>
<dbReference type="InterPro" id="IPR001611">
    <property type="entry name" value="Leu-rich_rpt"/>
</dbReference>
<feature type="region of interest" description="Disordered" evidence="4">
    <location>
        <begin position="452"/>
        <end position="540"/>
    </location>
</feature>
<evidence type="ECO:0000256" key="4">
    <source>
        <dbReference type="SAM" id="MobiDB-lite"/>
    </source>
</evidence>
<evidence type="ECO:0000256" key="2">
    <source>
        <dbReference type="ARBA" id="ARBA00022614"/>
    </source>
</evidence>
<evidence type="ECO:0000313" key="7">
    <source>
        <dbReference type="Proteomes" id="UP001189429"/>
    </source>
</evidence>
<organism evidence="6 7">
    <name type="scientific">Prorocentrum cordatum</name>
    <dbReference type="NCBI Taxonomy" id="2364126"/>
    <lineage>
        <taxon>Eukaryota</taxon>
        <taxon>Sar</taxon>
        <taxon>Alveolata</taxon>
        <taxon>Dinophyceae</taxon>
        <taxon>Prorocentrales</taxon>
        <taxon>Prorocentraceae</taxon>
        <taxon>Prorocentrum</taxon>
    </lineage>
</organism>
<dbReference type="SMART" id="SM00368">
    <property type="entry name" value="LRR_RI"/>
    <property type="match status" value="2"/>
</dbReference>
<accession>A0ABN9V1R9</accession>
<dbReference type="Gene3D" id="3.80.10.10">
    <property type="entry name" value="Ribonuclease Inhibitor"/>
    <property type="match status" value="1"/>
</dbReference>
<name>A0ABN9V1R9_9DINO</name>
<dbReference type="InterPro" id="IPR027038">
    <property type="entry name" value="RanGap"/>
</dbReference>
<evidence type="ECO:0000313" key="6">
    <source>
        <dbReference type="EMBL" id="CAK0866677.1"/>
    </source>
</evidence>
<feature type="transmembrane region" description="Helical" evidence="5">
    <location>
        <begin position="583"/>
        <end position="604"/>
    </location>
</feature>
<proteinExistence type="predicted"/>
<gene>
    <name evidence="6" type="ORF">PCOR1329_LOCUS53792</name>
</gene>
<sequence length="663" mass="71228">MSAPEGGALAAKCLCWSCCDGSAVGQEASEAAGDPGQPHLPELEEVEVTERQQELWEKFGGFELDPVLGSGAVVLVDAEWVVERAGSGGTLEPRQALSPTAFMPHSGVKAATEEGEFPMDFPLLHIACVSHCWLQANHPDPHGHNLRILGRALQLLADGWFSNFTGRWAVFMDFICIHQNCRDHGGAPRRCTYQRLEGSECFEAGAIGRFEREHELFKEALGSLGSFYSHPATVVFMLTRFTDDCDNPRVYTRSGNTALYFDRGWCFCESSWAMLTKVSFLLVDLGQATGDENDYVESTLTGAAGRKAPALPDAFELELQSKGFTNGKDDRPRVAKLYRSAFAQRFESAERLVYTGLDWGDEEFRQVAAVLTSVALPRLQALNLSYNSMGDEGAAALAEALRAPGALPSLQTLNLSFNSMGAEGAAALAEALRGPGALPSLQELVLSFNSMGAEGRGRAGGGPPGPGRPAEAAAARPNRQRRGGRGRGRAGGGPPGPGRPAEPAAARPPRQRREGRGRGRAARGVGRGRPPRGRRVQGGGRRRVFEGRAPLRACPLGVSGAFAALLLVLFVSHARSLSLSRQLSSVAVVVLCCCVQALCFLGTTSTGSPKRTWRLCPEMISSTGRLRTLYGLRRGIPKAQPSAERRPHAGAQLVTWWIDRSIA</sequence>
<keyword evidence="5" id="KW-0472">Membrane</keyword>
<reference evidence="6" key="1">
    <citation type="submission" date="2023-10" db="EMBL/GenBank/DDBJ databases">
        <authorList>
            <person name="Chen Y."/>
            <person name="Shah S."/>
            <person name="Dougan E. K."/>
            <person name="Thang M."/>
            <person name="Chan C."/>
        </authorList>
    </citation>
    <scope>NUCLEOTIDE SEQUENCE [LARGE SCALE GENOMIC DNA]</scope>
</reference>
<dbReference type="SUPFAM" id="SSF52047">
    <property type="entry name" value="RNI-like"/>
    <property type="match status" value="1"/>
</dbReference>
<dbReference type="PANTHER" id="PTHR24113:SF12">
    <property type="entry name" value="RAN GTPASE-ACTIVATING PROTEIN 1"/>
    <property type="match status" value="1"/>
</dbReference>
<dbReference type="InterPro" id="IPR032675">
    <property type="entry name" value="LRR_dom_sf"/>
</dbReference>
<feature type="compositionally biased region" description="Low complexity" evidence="4">
    <location>
        <begin position="468"/>
        <end position="477"/>
    </location>
</feature>
<feature type="compositionally biased region" description="Basic residues" evidence="4">
    <location>
        <begin position="478"/>
        <end position="488"/>
    </location>
</feature>
<keyword evidence="7" id="KW-1185">Reference proteome</keyword>
<comment type="caution">
    <text evidence="6">The sequence shown here is derived from an EMBL/GenBank/DDBJ whole genome shotgun (WGS) entry which is preliminary data.</text>
</comment>
<evidence type="ECO:0000256" key="1">
    <source>
        <dbReference type="ARBA" id="ARBA00022468"/>
    </source>
</evidence>
<keyword evidence="3" id="KW-0677">Repeat</keyword>
<evidence type="ECO:0000256" key="5">
    <source>
        <dbReference type="SAM" id="Phobius"/>
    </source>
</evidence>